<evidence type="ECO:0000313" key="6">
    <source>
        <dbReference type="EMBL" id="EEV17779.1"/>
    </source>
</evidence>
<gene>
    <name evidence="6" type="ORF">CAMGR0001_0611</name>
</gene>
<dbReference type="EMBL" id="ACYG01000024">
    <property type="protein sequence ID" value="EEV17779.1"/>
    <property type="molecule type" value="Genomic_DNA"/>
</dbReference>
<comment type="subcellular location">
    <subcellularLocation>
        <location evidence="1">Membrane</location>
        <topology evidence="1">Multi-pass membrane protein</topology>
    </subcellularLocation>
</comment>
<accession>C8PI15</accession>
<dbReference type="OrthoDB" id="4533at2"/>
<name>C8PI15_9BACT</name>
<evidence type="ECO:0000256" key="1">
    <source>
        <dbReference type="ARBA" id="ARBA00004141"/>
    </source>
</evidence>
<evidence type="ECO:0000256" key="2">
    <source>
        <dbReference type="ARBA" id="ARBA00022692"/>
    </source>
</evidence>
<sequence length="215" mass="23475">MSPAVSLLAFFIFSFGVGLSGQLYAAFFAPPLLLFALKISIARAVCTRLAVLNIFAILSALSPAIVGNYELTGVIFLRANLIMAFAILLFYGKDEYFFARGFYGLGLGEKLSSLVYCCGRFVNFLRSDLTRLQALLRMRGFVGTSGIFTYKIYANLVGILAISALEQARNLSLVMSARGFCGRLFYERREALSVSEASFLAFVLACVSIKIGAIL</sequence>
<dbReference type="CDD" id="cd16914">
    <property type="entry name" value="EcfT"/>
    <property type="match status" value="1"/>
</dbReference>
<dbReference type="RefSeq" id="WP_005871398.1">
    <property type="nucleotide sequence ID" value="NZ_ACYG01000024.1"/>
</dbReference>
<evidence type="ECO:0000256" key="3">
    <source>
        <dbReference type="ARBA" id="ARBA00022989"/>
    </source>
</evidence>
<keyword evidence="4 5" id="KW-0472">Membrane</keyword>
<dbReference type="InterPro" id="IPR003339">
    <property type="entry name" value="ABC/ECF_trnsptr_transmembrane"/>
</dbReference>
<feature type="transmembrane region" description="Helical" evidence="5">
    <location>
        <begin position="140"/>
        <end position="165"/>
    </location>
</feature>
<evidence type="ECO:0000256" key="5">
    <source>
        <dbReference type="SAM" id="Phobius"/>
    </source>
</evidence>
<reference evidence="6 7" key="1">
    <citation type="submission" date="2009-07" db="EMBL/GenBank/DDBJ databases">
        <authorList>
            <person name="Madupu R."/>
            <person name="Sebastian Y."/>
            <person name="Durkin A.S."/>
            <person name="Torralba M."/>
            <person name="Methe B."/>
            <person name="Sutton G.G."/>
            <person name="Strausberg R.L."/>
            <person name="Nelson K.E."/>
        </authorList>
    </citation>
    <scope>NUCLEOTIDE SEQUENCE [LARGE SCALE GENOMIC DNA]</scope>
    <source>
        <strain evidence="6 7">RM3268</strain>
    </source>
</reference>
<organism evidence="6 7">
    <name type="scientific">Campylobacter gracilis RM3268</name>
    <dbReference type="NCBI Taxonomy" id="553220"/>
    <lineage>
        <taxon>Bacteria</taxon>
        <taxon>Pseudomonadati</taxon>
        <taxon>Campylobacterota</taxon>
        <taxon>Epsilonproteobacteria</taxon>
        <taxon>Campylobacterales</taxon>
        <taxon>Campylobacteraceae</taxon>
        <taxon>Campylobacter</taxon>
    </lineage>
</organism>
<comment type="caution">
    <text evidence="6">The sequence shown here is derived from an EMBL/GenBank/DDBJ whole genome shotgun (WGS) entry which is preliminary data.</text>
</comment>
<dbReference type="eggNOG" id="COG0619">
    <property type="taxonomic scope" value="Bacteria"/>
</dbReference>
<evidence type="ECO:0008006" key="8">
    <source>
        <dbReference type="Google" id="ProtNLM"/>
    </source>
</evidence>
<dbReference type="STRING" id="824.CGRAC_1757"/>
<keyword evidence="3 5" id="KW-1133">Transmembrane helix</keyword>
<evidence type="ECO:0000256" key="4">
    <source>
        <dbReference type="ARBA" id="ARBA00023136"/>
    </source>
</evidence>
<keyword evidence="2 5" id="KW-0812">Transmembrane</keyword>
<dbReference type="AlphaFoldDB" id="C8PI15"/>
<feature type="transmembrane region" description="Helical" evidence="5">
    <location>
        <begin position="197"/>
        <end position="214"/>
    </location>
</feature>
<feature type="transmembrane region" description="Helical" evidence="5">
    <location>
        <begin position="41"/>
        <end position="61"/>
    </location>
</feature>
<evidence type="ECO:0000313" key="7">
    <source>
        <dbReference type="Proteomes" id="UP000005709"/>
    </source>
</evidence>
<protein>
    <recommendedName>
        <fullName evidence="8">Cobalt transport protein</fullName>
    </recommendedName>
</protein>
<dbReference type="Proteomes" id="UP000005709">
    <property type="component" value="Unassembled WGS sequence"/>
</dbReference>
<feature type="transmembrane region" description="Helical" evidence="5">
    <location>
        <begin position="73"/>
        <end position="91"/>
    </location>
</feature>
<dbReference type="GO" id="GO:0005886">
    <property type="term" value="C:plasma membrane"/>
    <property type="evidence" value="ECO:0007669"/>
    <property type="project" value="UniProtKB-ARBA"/>
</dbReference>
<keyword evidence="7" id="KW-1185">Reference proteome</keyword>
<proteinExistence type="predicted"/>